<dbReference type="KEGG" id="ngv:CDO52_08205"/>
<sequence>MSAIDPTPLLWRKSSYSGTGGGQCVEVADALPAVRVRDSKAPDGAVLSFTSEAWAAFLTAATHEEL</sequence>
<name>A0A223S3Q3_9ACTN</name>
<dbReference type="InterPro" id="IPR007278">
    <property type="entry name" value="DUF397"/>
</dbReference>
<dbReference type="Pfam" id="PF04149">
    <property type="entry name" value="DUF397"/>
    <property type="match status" value="1"/>
</dbReference>
<evidence type="ECO:0000313" key="2">
    <source>
        <dbReference type="EMBL" id="ASU82766.1"/>
    </source>
</evidence>
<evidence type="ECO:0000259" key="1">
    <source>
        <dbReference type="Pfam" id="PF04149"/>
    </source>
</evidence>
<dbReference type="EMBL" id="CP022753">
    <property type="protein sequence ID" value="ASU82766.1"/>
    <property type="molecule type" value="Genomic_DNA"/>
</dbReference>
<organism evidence="2 3">
    <name type="scientific">Nocardiopsis gilva YIM 90087</name>
    <dbReference type="NCBI Taxonomy" id="1235441"/>
    <lineage>
        <taxon>Bacteria</taxon>
        <taxon>Bacillati</taxon>
        <taxon>Actinomycetota</taxon>
        <taxon>Actinomycetes</taxon>
        <taxon>Streptosporangiales</taxon>
        <taxon>Nocardiopsidaceae</taxon>
        <taxon>Nocardiopsis</taxon>
    </lineage>
</organism>
<proteinExistence type="predicted"/>
<dbReference type="AlphaFoldDB" id="A0A223S3Q3"/>
<feature type="domain" description="DUF397" evidence="1">
    <location>
        <begin position="11"/>
        <end position="61"/>
    </location>
</feature>
<dbReference type="RefSeq" id="WP_017617317.1">
    <property type="nucleotide sequence ID" value="NZ_ANBG01000067.1"/>
</dbReference>
<keyword evidence="3" id="KW-1185">Reference proteome</keyword>
<gene>
    <name evidence="2" type="ORF">CDO52_08205</name>
</gene>
<accession>A0A223S3Q3</accession>
<dbReference type="OrthoDB" id="4570646at2"/>
<reference evidence="2 3" key="1">
    <citation type="submission" date="2017-08" db="EMBL/GenBank/DDBJ databases">
        <title>The complete genome sequence of Nocardiopsis gilva YIM 90087.</title>
        <authorList>
            <person name="Yin M."/>
            <person name="Tang S."/>
        </authorList>
    </citation>
    <scope>NUCLEOTIDE SEQUENCE [LARGE SCALE GENOMIC DNA]</scope>
    <source>
        <strain evidence="2 3">YIM 90087</strain>
    </source>
</reference>
<dbReference type="Proteomes" id="UP000215005">
    <property type="component" value="Chromosome"/>
</dbReference>
<evidence type="ECO:0000313" key="3">
    <source>
        <dbReference type="Proteomes" id="UP000215005"/>
    </source>
</evidence>
<protein>
    <submittedName>
        <fullName evidence="2">DUF397 domain-containing protein</fullName>
    </submittedName>
</protein>